<dbReference type="Proteomes" id="UP000232145">
    <property type="component" value="Unassembled WGS sequence"/>
</dbReference>
<protein>
    <recommendedName>
        <fullName evidence="4">tRNA uridine(34) hydroxylase</fullName>
        <ecNumber evidence="4">1.14.-.-</ecNumber>
    </recommendedName>
    <alternativeName>
        <fullName evidence="4">tRNA hydroxylation protein O</fullName>
    </alternativeName>
</protein>
<gene>
    <name evidence="4" type="primary">trhO</name>
    <name evidence="6" type="ORF">CH364_08435</name>
</gene>
<organism evidence="6 7">
    <name type="scientific">Leptospira harrisiae</name>
    <dbReference type="NCBI Taxonomy" id="2023189"/>
    <lineage>
        <taxon>Bacteria</taxon>
        <taxon>Pseudomonadati</taxon>
        <taxon>Spirochaetota</taxon>
        <taxon>Spirochaetia</taxon>
        <taxon>Leptospirales</taxon>
        <taxon>Leptospiraceae</taxon>
        <taxon>Leptospira</taxon>
    </lineage>
</organism>
<dbReference type="Pfam" id="PF12368">
    <property type="entry name" value="Rhodanese_C"/>
    <property type="match status" value="1"/>
</dbReference>
<comment type="caution">
    <text evidence="6">The sequence shown here is derived from an EMBL/GenBank/DDBJ whole genome shotgun (WGS) entry which is preliminary data.</text>
</comment>
<name>A0A2N0APG9_9LEPT</name>
<accession>A0A2N0APG9</accession>
<dbReference type="PROSITE" id="PS50206">
    <property type="entry name" value="RHODANESE_3"/>
    <property type="match status" value="1"/>
</dbReference>
<dbReference type="NCBIfam" id="NF001133">
    <property type="entry name" value="PRK00142.1-1"/>
    <property type="match status" value="1"/>
</dbReference>
<dbReference type="RefSeq" id="WP_100743082.1">
    <property type="nucleotide sequence ID" value="NZ_NPDW01000001.1"/>
</dbReference>
<comment type="catalytic activity">
    <reaction evidence="4">
        <text>uridine(34) in tRNA + AH2 + O2 = 5-hydroxyuridine(34) in tRNA + A + H2O</text>
        <dbReference type="Rhea" id="RHEA:64224"/>
        <dbReference type="Rhea" id="RHEA-COMP:11727"/>
        <dbReference type="Rhea" id="RHEA-COMP:13381"/>
        <dbReference type="ChEBI" id="CHEBI:13193"/>
        <dbReference type="ChEBI" id="CHEBI:15377"/>
        <dbReference type="ChEBI" id="CHEBI:15379"/>
        <dbReference type="ChEBI" id="CHEBI:17499"/>
        <dbReference type="ChEBI" id="CHEBI:65315"/>
        <dbReference type="ChEBI" id="CHEBI:136877"/>
    </reaction>
</comment>
<evidence type="ECO:0000256" key="4">
    <source>
        <dbReference type="HAMAP-Rule" id="MF_00469"/>
    </source>
</evidence>
<feature type="domain" description="Rhodanese" evidence="5">
    <location>
        <begin position="146"/>
        <end position="240"/>
    </location>
</feature>
<proteinExistence type="inferred from homology"/>
<dbReference type="Pfam" id="PF17773">
    <property type="entry name" value="UPF0176_N"/>
    <property type="match status" value="1"/>
</dbReference>
<keyword evidence="2 4" id="KW-0560">Oxidoreductase</keyword>
<dbReference type="SUPFAM" id="SSF52821">
    <property type="entry name" value="Rhodanese/Cell cycle control phosphatase"/>
    <property type="match status" value="1"/>
</dbReference>
<dbReference type="Gene3D" id="3.30.70.100">
    <property type="match status" value="1"/>
</dbReference>
<dbReference type="Pfam" id="PF00581">
    <property type="entry name" value="Rhodanese"/>
    <property type="match status" value="1"/>
</dbReference>
<dbReference type="EC" id="1.14.-.-" evidence="4"/>
<comment type="similarity">
    <text evidence="4">Belongs to the TrhO family.</text>
</comment>
<comment type="function">
    <text evidence="3">Catalyzes oxygen-dependent 5-hydroxyuridine (ho5U) modification at position 34 in tRNAs, the first step in 5-carboxymethoxyuridine (cmo5U) biosynthesis. May be part of an alternate pathway, which is able to bypass cmo5U biogenesis in a subset of tRNAs under aerobic conditions.</text>
</comment>
<dbReference type="CDD" id="cd01518">
    <property type="entry name" value="RHOD_YceA"/>
    <property type="match status" value="1"/>
</dbReference>
<dbReference type="InterPro" id="IPR022111">
    <property type="entry name" value="Rhodanese_C"/>
</dbReference>
<evidence type="ECO:0000313" key="7">
    <source>
        <dbReference type="Proteomes" id="UP000232145"/>
    </source>
</evidence>
<dbReference type="InterPro" id="IPR036873">
    <property type="entry name" value="Rhodanese-like_dom_sf"/>
</dbReference>
<dbReference type="InterPro" id="IPR020936">
    <property type="entry name" value="TrhO"/>
</dbReference>
<keyword evidence="7" id="KW-1185">Reference proteome</keyword>
<dbReference type="InterPro" id="IPR001763">
    <property type="entry name" value="Rhodanese-like_dom"/>
</dbReference>
<dbReference type="PANTHER" id="PTHR43846:SF1">
    <property type="entry name" value="TRNA URIDINE(34) HYDROXYLASE"/>
    <property type="match status" value="1"/>
</dbReference>
<dbReference type="EMBL" id="NPDX01000001">
    <property type="protein sequence ID" value="PJZ86180.1"/>
    <property type="molecule type" value="Genomic_DNA"/>
</dbReference>
<evidence type="ECO:0000313" key="6">
    <source>
        <dbReference type="EMBL" id="PJZ86180.1"/>
    </source>
</evidence>
<reference evidence="6 7" key="1">
    <citation type="submission" date="2017-07" db="EMBL/GenBank/DDBJ databases">
        <title>Leptospira spp. isolated from tropical soils.</title>
        <authorList>
            <person name="Thibeaux R."/>
            <person name="Iraola G."/>
            <person name="Ferres I."/>
            <person name="Bierque E."/>
            <person name="Girault D."/>
            <person name="Soupe-Gilbert M.-E."/>
            <person name="Picardeau M."/>
            <person name="Goarant C."/>
        </authorList>
    </citation>
    <scope>NUCLEOTIDE SEQUENCE [LARGE SCALE GENOMIC DNA]</scope>
    <source>
        <strain evidence="6 7">FH2-B-A1</strain>
    </source>
</reference>
<dbReference type="InterPro" id="IPR040503">
    <property type="entry name" value="TRHO_N"/>
</dbReference>
<dbReference type="HAMAP" id="MF_00469">
    <property type="entry name" value="TrhO"/>
    <property type="match status" value="1"/>
</dbReference>
<dbReference type="SMART" id="SM00450">
    <property type="entry name" value="RHOD"/>
    <property type="match status" value="1"/>
</dbReference>
<dbReference type="Gene3D" id="3.40.250.10">
    <property type="entry name" value="Rhodanese-like domain"/>
    <property type="match status" value="1"/>
</dbReference>
<dbReference type="PANTHER" id="PTHR43846">
    <property type="entry name" value="UPF0176 PROTEIN YCEA"/>
    <property type="match status" value="1"/>
</dbReference>
<evidence type="ECO:0000256" key="1">
    <source>
        <dbReference type="ARBA" id="ARBA00022694"/>
    </source>
</evidence>
<evidence type="ECO:0000256" key="3">
    <source>
        <dbReference type="ARBA" id="ARBA00045625"/>
    </source>
</evidence>
<dbReference type="AlphaFoldDB" id="A0A2N0APG9"/>
<evidence type="ECO:0000256" key="2">
    <source>
        <dbReference type="ARBA" id="ARBA00023002"/>
    </source>
</evidence>
<dbReference type="GO" id="GO:0006400">
    <property type="term" value="P:tRNA modification"/>
    <property type="evidence" value="ECO:0007669"/>
    <property type="project" value="UniProtKB-UniRule"/>
</dbReference>
<dbReference type="GO" id="GO:0016705">
    <property type="term" value="F:oxidoreductase activity, acting on paired donors, with incorporation or reduction of molecular oxygen"/>
    <property type="evidence" value="ECO:0007669"/>
    <property type="project" value="UniProtKB-UniRule"/>
</dbReference>
<evidence type="ECO:0000259" key="5">
    <source>
        <dbReference type="PROSITE" id="PS50206"/>
    </source>
</evidence>
<dbReference type="OrthoDB" id="9778326at2"/>
<sequence length="343" mass="39380">MKKFLFNRFDKETLKKRVEKDTRERRVISFYRYVKLEDPLLFRDKLYDAFEDLGILGRIYLAKEGINAQFSIPAENYDLLRTTVDSIPELNQIYFNDAVEDKKESFIKLAIKVRKKIVADGLDDSKFDPSDVGTHLTPLEFHKTLEEPGVIVVDLRNNYESEVGHFENAILPDVGTFREELPLVEDILKDNKDKKILLYCTGGIRCEKASAYLKYKGFSKVHQLRGGIINYAKAVQDAGLPSKFKGKNFVFDDRLGERVTDDVLTVCYVCGKPSDRHTNCANLGCHVLLVQCEDCSKELLGCCSEECKSIILLPEETQKNLRKENIKNKKYPTHHLTRKLVGK</sequence>
<keyword evidence="1 4" id="KW-0819">tRNA processing</keyword>